<dbReference type="EMBL" id="JAOPHQ010004301">
    <property type="protein sequence ID" value="KAK0139747.1"/>
    <property type="molecule type" value="Genomic_DNA"/>
</dbReference>
<comment type="caution">
    <text evidence="1">The sequence shown here is derived from an EMBL/GenBank/DDBJ whole genome shotgun (WGS) entry which is preliminary data.</text>
</comment>
<sequence length="119" mass="13046">MSTGRSSMSVLTASEGYGLGPMIGGSREPLQGRWRASSRGVVCRPGLLWVNTSSQDLWIVGTACCYAWTYRHFMRRIAIGCTTDSHSLYAGFMNQLSQCIFIWDEDERASPDGGQAALS</sequence>
<reference evidence="1" key="1">
    <citation type="journal article" date="2023" name="Front. Mar. Sci.">
        <title>A new Merluccius polli reference genome to investigate the effects of global change in West African waters.</title>
        <authorList>
            <person name="Mateo J.L."/>
            <person name="Blanco-Fernandez C."/>
            <person name="Garcia-Vazquez E."/>
            <person name="Machado-Schiaffino G."/>
        </authorList>
    </citation>
    <scope>NUCLEOTIDE SEQUENCE</scope>
    <source>
        <strain evidence="1">C29</strain>
        <tissue evidence="1">Fin</tissue>
    </source>
</reference>
<name>A0AA47NXN2_MERPO</name>
<gene>
    <name evidence="1" type="ORF">N1851_023341</name>
</gene>
<protein>
    <submittedName>
        <fullName evidence="1">Uncharacterized protein</fullName>
    </submittedName>
</protein>
<keyword evidence="2" id="KW-1185">Reference proteome</keyword>
<organism evidence="1 2">
    <name type="scientific">Merluccius polli</name>
    <name type="common">Benguela hake</name>
    <name type="synonym">Merluccius cadenati</name>
    <dbReference type="NCBI Taxonomy" id="89951"/>
    <lineage>
        <taxon>Eukaryota</taxon>
        <taxon>Metazoa</taxon>
        <taxon>Chordata</taxon>
        <taxon>Craniata</taxon>
        <taxon>Vertebrata</taxon>
        <taxon>Euteleostomi</taxon>
        <taxon>Actinopterygii</taxon>
        <taxon>Neopterygii</taxon>
        <taxon>Teleostei</taxon>
        <taxon>Neoteleostei</taxon>
        <taxon>Acanthomorphata</taxon>
        <taxon>Zeiogadaria</taxon>
        <taxon>Gadariae</taxon>
        <taxon>Gadiformes</taxon>
        <taxon>Gadoidei</taxon>
        <taxon>Merlucciidae</taxon>
        <taxon>Merluccius</taxon>
    </lineage>
</organism>
<evidence type="ECO:0000313" key="2">
    <source>
        <dbReference type="Proteomes" id="UP001174136"/>
    </source>
</evidence>
<proteinExistence type="predicted"/>
<dbReference type="AlphaFoldDB" id="A0AA47NXN2"/>
<dbReference type="Proteomes" id="UP001174136">
    <property type="component" value="Unassembled WGS sequence"/>
</dbReference>
<evidence type="ECO:0000313" key="1">
    <source>
        <dbReference type="EMBL" id="KAK0139747.1"/>
    </source>
</evidence>
<accession>A0AA47NXN2</accession>